<protein>
    <submittedName>
        <fullName evidence="1">Uncharacterized protein</fullName>
    </submittedName>
</protein>
<evidence type="ECO:0000313" key="1">
    <source>
        <dbReference type="EMBL" id="KKK97736.1"/>
    </source>
</evidence>
<organism evidence="1">
    <name type="scientific">marine sediment metagenome</name>
    <dbReference type="NCBI Taxonomy" id="412755"/>
    <lineage>
        <taxon>unclassified sequences</taxon>
        <taxon>metagenomes</taxon>
        <taxon>ecological metagenomes</taxon>
    </lineage>
</organism>
<accession>A0A0F9CM51</accession>
<name>A0A0F9CM51_9ZZZZ</name>
<proteinExistence type="predicted"/>
<gene>
    <name evidence="1" type="ORF">LCGC14_2649790</name>
</gene>
<comment type="caution">
    <text evidence="1">The sequence shown here is derived from an EMBL/GenBank/DDBJ whole genome shotgun (WGS) entry which is preliminary data.</text>
</comment>
<sequence length="152" mass="17589">MKLEELANISVGGNFLRYSNGFKFLFNIVDFEPEEVIKPAYKPTEKKKTQRKFQWRVLLKAIKIGNPIVMDYLNEVDPAKTKSIQEQEINNAYLLELPPGASKQLAQYCIDEKIKISDTIEMLRTGDKQTTKYAFIKSIPEELEEPERPEGF</sequence>
<dbReference type="AlphaFoldDB" id="A0A0F9CM51"/>
<dbReference type="EMBL" id="LAZR01045919">
    <property type="protein sequence ID" value="KKK97736.1"/>
    <property type="molecule type" value="Genomic_DNA"/>
</dbReference>
<reference evidence="1" key="1">
    <citation type="journal article" date="2015" name="Nature">
        <title>Complex archaea that bridge the gap between prokaryotes and eukaryotes.</title>
        <authorList>
            <person name="Spang A."/>
            <person name="Saw J.H."/>
            <person name="Jorgensen S.L."/>
            <person name="Zaremba-Niedzwiedzka K."/>
            <person name="Martijn J."/>
            <person name="Lind A.E."/>
            <person name="van Eijk R."/>
            <person name="Schleper C."/>
            <person name="Guy L."/>
            <person name="Ettema T.J."/>
        </authorList>
    </citation>
    <scope>NUCLEOTIDE SEQUENCE</scope>
</reference>